<sequence length="287" mass="33129">MSTGIGQQSKKRRKFERQVLSEESELESEDELNNTMTPTPTNQPAISSYDELYKSLMEGFRTLMNEKTETLATKEDLNKFQGTVSQVLEENKMINENVNHLREENKQLRNYVESLDARLRRNNVVLNGMVMDPTKNVKEEVMCLLRDVLRLEDLNYAGMNVRSVGTNRPIIIEFAHPKDVYKVLANSSRLKGTRFYLSKDLPPNQRARRNKMLRLRYEIRKACPSINPKIVQDRLEINNTLFDWETDSLKSGKKDGLAVLLTLTGIDFSAIVERIQNFKPTAKETPT</sequence>
<reference evidence="3" key="1">
    <citation type="journal article" date="2014" name="PLoS ONE">
        <title>Transcriptome-Based Identification of ABC Transporters in the Western Tarnished Plant Bug Lygus hesperus.</title>
        <authorList>
            <person name="Hull J.J."/>
            <person name="Chaney K."/>
            <person name="Geib S.M."/>
            <person name="Fabrick J.A."/>
            <person name="Brent C.S."/>
            <person name="Walsh D."/>
            <person name="Lavine L.C."/>
        </authorList>
    </citation>
    <scope>NUCLEOTIDE SEQUENCE</scope>
</reference>
<feature type="region of interest" description="Disordered" evidence="2">
    <location>
        <begin position="1"/>
        <end position="46"/>
    </location>
</feature>
<name>A0A0A9YXB6_LYGHE</name>
<evidence type="ECO:0000256" key="1">
    <source>
        <dbReference type="SAM" id="Coils"/>
    </source>
</evidence>
<dbReference type="AlphaFoldDB" id="A0A0A9YXB6"/>
<proteinExistence type="predicted"/>
<gene>
    <name evidence="3" type="primary">hisS_24</name>
    <name evidence="3" type="ORF">CM83_9111</name>
</gene>
<feature type="coiled-coil region" evidence="1">
    <location>
        <begin position="84"/>
        <end position="118"/>
    </location>
</feature>
<feature type="compositionally biased region" description="Low complexity" evidence="2">
    <location>
        <begin position="33"/>
        <end position="44"/>
    </location>
</feature>
<organism evidence="3">
    <name type="scientific">Lygus hesperus</name>
    <name type="common">Western plant bug</name>
    <dbReference type="NCBI Taxonomy" id="30085"/>
    <lineage>
        <taxon>Eukaryota</taxon>
        <taxon>Metazoa</taxon>
        <taxon>Ecdysozoa</taxon>
        <taxon>Arthropoda</taxon>
        <taxon>Hexapoda</taxon>
        <taxon>Insecta</taxon>
        <taxon>Pterygota</taxon>
        <taxon>Neoptera</taxon>
        <taxon>Paraneoptera</taxon>
        <taxon>Hemiptera</taxon>
        <taxon>Heteroptera</taxon>
        <taxon>Panheteroptera</taxon>
        <taxon>Cimicomorpha</taxon>
        <taxon>Miridae</taxon>
        <taxon>Mirini</taxon>
        <taxon>Lygus</taxon>
    </lineage>
</organism>
<feature type="compositionally biased region" description="Acidic residues" evidence="2">
    <location>
        <begin position="22"/>
        <end position="32"/>
    </location>
</feature>
<protein>
    <submittedName>
        <fullName evidence="3">Histidine--tRNA ligase</fullName>
    </submittedName>
</protein>
<evidence type="ECO:0000256" key="2">
    <source>
        <dbReference type="SAM" id="MobiDB-lite"/>
    </source>
</evidence>
<reference evidence="3" key="2">
    <citation type="submission" date="2014-07" db="EMBL/GenBank/DDBJ databases">
        <authorList>
            <person name="Hull J."/>
        </authorList>
    </citation>
    <scope>NUCLEOTIDE SEQUENCE</scope>
</reference>
<accession>A0A0A9YXB6</accession>
<keyword evidence="3" id="KW-0436">Ligase</keyword>
<dbReference type="EMBL" id="GBHO01007856">
    <property type="protein sequence ID" value="JAG35748.1"/>
    <property type="molecule type" value="Transcribed_RNA"/>
</dbReference>
<evidence type="ECO:0000313" key="3">
    <source>
        <dbReference type="EMBL" id="JAG35748.1"/>
    </source>
</evidence>
<dbReference type="GO" id="GO:0016874">
    <property type="term" value="F:ligase activity"/>
    <property type="evidence" value="ECO:0007669"/>
    <property type="project" value="UniProtKB-KW"/>
</dbReference>
<keyword evidence="1" id="KW-0175">Coiled coil</keyword>